<keyword evidence="3" id="KW-1185">Reference proteome</keyword>
<name>A0ABW2NS77_9BACL</name>
<dbReference type="RefSeq" id="WP_379750170.1">
    <property type="nucleotide sequence ID" value="NZ_JBHTCP010000044.1"/>
</dbReference>
<evidence type="ECO:0000259" key="1">
    <source>
        <dbReference type="Pfam" id="PF10057"/>
    </source>
</evidence>
<dbReference type="EMBL" id="JBHTCP010000044">
    <property type="protein sequence ID" value="MFC7372590.1"/>
    <property type="molecule type" value="Genomic_DNA"/>
</dbReference>
<dbReference type="InterPro" id="IPR018745">
    <property type="entry name" value="MpsC"/>
</dbReference>
<dbReference type="Proteomes" id="UP001596549">
    <property type="component" value="Unassembled WGS sequence"/>
</dbReference>
<sequence length="232" mass="26677">MVEIKVLEKETAGVIGKVLRDNFGKGPGNVVCSLSDSVLVAFITNFASPVELSLMNIQQNLFVEKTRDLLMSTLKEEMKTFMALKMRYEVKEFYYDWNLESHSGMLIFIFNKEAVQDGTYPEQDQLHGIISEISHKAEKVPDEIQSKKLTPKHLLVTRDGILVSIEKELISLGFEETLLLAKRRLEKRLIEEHMDVIEQKLGAKVMDFFIAWNFTEDKSYILFVLQQNAKAK</sequence>
<evidence type="ECO:0000313" key="3">
    <source>
        <dbReference type="Proteomes" id="UP001596549"/>
    </source>
</evidence>
<organism evidence="2 3">
    <name type="scientific">Fictibacillus iocasae</name>
    <dbReference type="NCBI Taxonomy" id="2715437"/>
    <lineage>
        <taxon>Bacteria</taxon>
        <taxon>Bacillati</taxon>
        <taxon>Bacillota</taxon>
        <taxon>Bacilli</taxon>
        <taxon>Bacillales</taxon>
        <taxon>Fictibacillaceae</taxon>
        <taxon>Fictibacillus</taxon>
    </lineage>
</organism>
<gene>
    <name evidence="2" type="ORF">ACFQPF_13010</name>
</gene>
<reference evidence="3" key="1">
    <citation type="journal article" date="2019" name="Int. J. Syst. Evol. Microbiol.">
        <title>The Global Catalogue of Microorganisms (GCM) 10K type strain sequencing project: providing services to taxonomists for standard genome sequencing and annotation.</title>
        <authorList>
            <consortium name="The Broad Institute Genomics Platform"/>
            <consortium name="The Broad Institute Genome Sequencing Center for Infectious Disease"/>
            <person name="Wu L."/>
            <person name="Ma J."/>
        </authorList>
    </citation>
    <scope>NUCLEOTIDE SEQUENCE [LARGE SCALE GENOMIC DNA]</scope>
    <source>
        <strain evidence="3">NBRC 106396</strain>
    </source>
</reference>
<feature type="domain" description="Na+-translocating membrane potential-generating system MpsC" evidence="1">
    <location>
        <begin position="6"/>
        <end position="111"/>
    </location>
</feature>
<evidence type="ECO:0000313" key="2">
    <source>
        <dbReference type="EMBL" id="MFC7372590.1"/>
    </source>
</evidence>
<feature type="domain" description="Na+-translocating membrane potential-generating system MpsC" evidence="1">
    <location>
        <begin position="138"/>
        <end position="227"/>
    </location>
</feature>
<dbReference type="Pfam" id="PF10057">
    <property type="entry name" value="MpsC"/>
    <property type="match status" value="2"/>
</dbReference>
<accession>A0ABW2NS77</accession>
<proteinExistence type="predicted"/>
<comment type="caution">
    <text evidence="2">The sequence shown here is derived from an EMBL/GenBank/DDBJ whole genome shotgun (WGS) entry which is preliminary data.</text>
</comment>
<protein>
    <submittedName>
        <fullName evidence="2">Na-translocating system protein MpsC family protein</fullName>
    </submittedName>
</protein>